<accession>A0A1S7S474</accession>
<evidence type="ECO:0000313" key="1">
    <source>
        <dbReference type="EMBL" id="CUX62402.1"/>
    </source>
</evidence>
<reference evidence="1 2" key="1">
    <citation type="submission" date="2016-01" db="EMBL/GenBank/DDBJ databases">
        <authorList>
            <person name="Oliw E.H."/>
        </authorList>
    </citation>
    <scope>NUCLEOTIDE SEQUENCE [LARGE SCALE GENOMIC DNA]</scope>
    <source>
        <strain evidence="1 2">Zutra 3-1</strain>
    </source>
</reference>
<dbReference type="Proteomes" id="UP000191987">
    <property type="component" value="Unassembled WGS sequence"/>
</dbReference>
<name>A0A1S7S474_9HYPH</name>
<protein>
    <submittedName>
        <fullName evidence="1">Uncharacterized protein</fullName>
    </submittedName>
</protein>
<dbReference type="AlphaFoldDB" id="A0A1S7S474"/>
<evidence type="ECO:0000313" key="2">
    <source>
        <dbReference type="Proteomes" id="UP000191987"/>
    </source>
</evidence>
<sequence length="88" mass="9695">MALAHEPALLSGMTPVAFLSHPIFESQPTLQELDAPAFSTLGGQPAPFAQRLERIEVHPGCWSDLDVDYRHPMAPNHRARADISSQLH</sequence>
<organism evidence="1 2">
    <name type="scientific">Agrobacterium deltaense Zutra 3/1</name>
    <dbReference type="NCBI Taxonomy" id="1183427"/>
    <lineage>
        <taxon>Bacteria</taxon>
        <taxon>Pseudomonadati</taxon>
        <taxon>Pseudomonadota</taxon>
        <taxon>Alphaproteobacteria</taxon>
        <taxon>Hyphomicrobiales</taxon>
        <taxon>Rhizobiaceae</taxon>
        <taxon>Rhizobium/Agrobacterium group</taxon>
        <taxon>Agrobacterium</taxon>
    </lineage>
</organism>
<dbReference type="EMBL" id="FBWG01000049">
    <property type="protein sequence ID" value="CUX62402.1"/>
    <property type="molecule type" value="Genomic_DNA"/>
</dbReference>
<gene>
    <name evidence="1" type="ORF">AGR7C_pAt0220</name>
</gene>
<proteinExistence type="predicted"/>